<dbReference type="GO" id="GO:0015031">
    <property type="term" value="P:protein transport"/>
    <property type="evidence" value="ECO:0007669"/>
    <property type="project" value="UniProtKB-KW"/>
</dbReference>
<reference evidence="7" key="1">
    <citation type="journal article" date="2020" name="Stud. Mycol.">
        <title>101 Dothideomycetes genomes: a test case for predicting lifestyles and emergence of pathogens.</title>
        <authorList>
            <person name="Haridas S."/>
            <person name="Albert R."/>
            <person name="Binder M."/>
            <person name="Bloem J."/>
            <person name="Labutti K."/>
            <person name="Salamov A."/>
            <person name="Andreopoulos B."/>
            <person name="Baker S."/>
            <person name="Barry K."/>
            <person name="Bills G."/>
            <person name="Bluhm B."/>
            <person name="Cannon C."/>
            <person name="Castanera R."/>
            <person name="Culley D."/>
            <person name="Daum C."/>
            <person name="Ezra D."/>
            <person name="Gonzalez J."/>
            <person name="Henrissat B."/>
            <person name="Kuo A."/>
            <person name="Liang C."/>
            <person name="Lipzen A."/>
            <person name="Lutzoni F."/>
            <person name="Magnuson J."/>
            <person name="Mondo S."/>
            <person name="Nolan M."/>
            <person name="Ohm R."/>
            <person name="Pangilinan J."/>
            <person name="Park H.-J."/>
            <person name="Ramirez L."/>
            <person name="Alfaro M."/>
            <person name="Sun H."/>
            <person name="Tritt A."/>
            <person name="Yoshinaga Y."/>
            <person name="Zwiers L.-H."/>
            <person name="Turgeon B."/>
            <person name="Goodwin S."/>
            <person name="Spatafora J."/>
            <person name="Crous P."/>
            <person name="Grigoriev I."/>
        </authorList>
    </citation>
    <scope>NUCLEOTIDE SEQUENCE</scope>
    <source>
        <strain evidence="7">CBS 121167</strain>
    </source>
</reference>
<dbReference type="Pfam" id="PF08314">
    <property type="entry name" value="Sec39"/>
    <property type="match status" value="1"/>
</dbReference>
<accession>A0A6A6B7I0</accession>
<evidence type="ECO:0000256" key="4">
    <source>
        <dbReference type="ARBA" id="ARBA00022927"/>
    </source>
</evidence>
<evidence type="ECO:0000256" key="3">
    <source>
        <dbReference type="ARBA" id="ARBA00022824"/>
    </source>
</evidence>
<feature type="compositionally biased region" description="Basic and acidic residues" evidence="5">
    <location>
        <begin position="246"/>
        <end position="268"/>
    </location>
</feature>
<dbReference type="PANTHER" id="PTHR40787:SF3">
    <property type="entry name" value="PROTEIN TRANSPORT PROTEIN SEC39"/>
    <property type="match status" value="1"/>
</dbReference>
<dbReference type="RefSeq" id="XP_033395281.1">
    <property type="nucleotide sequence ID" value="XM_033538310.1"/>
</dbReference>
<sequence length="964" mass="107403">MDASESLSAAHCVLLATRYAAESNIDALRSLTLERPDAFDPKLILRIILSFLPESTEPSIYATYAQEVATRLYLEQRAKVPVDPTPVKDLSNAQADKRVRKLELLPLAHSSCPEKDADLDILTLFLIHRAYRIDAETGLLALIPPLVDPFLDEHEYLRTWFVSTVLPLLRLDFEYYPQCGATTSLEKFGNIHGAKGVELLLEKAKSSQNSVSQEESDSGESALARDMKGVVGPWMYGYGQRKRRNYHDSRRSSADALTHDQNSKPGDLKDRHDWEYVLSWMVHSASDHFDLISNAIEHWDGPNDVDLGGYANVNKVYGEELQDHLRLRYCQAAFGSVYAVNEHTRATIEAAHGVLVRLAQIMDFDPPPDLASSLDMLPKIEDHANLLEDSDTAVLQPDVLMKENNALTIPKLETFALLQIFVYSAYLLADLGYPISLNGVAKFRFHAEESDQLKVAQKILHGIANGPQKNDKNKWEATRDKLLWLWHWGMDAADEHALFGSGIFGKIDRQVFEREIINAFLTSFQFQLIQEVYLPKSGQRDHLDAEDVEEVVHKHVMEHYDNATNGNVTRGRMQKAMDIMTEFQPYFSHSPEFLRTEALLAATHSLSFYSLTLQHGVPFKPVNIRISDDPIGLIGKVLDQNLRSYTKLDDLINIAQNLVSARILERCGPVFDQSDADQEEQMKMAQRRVIGMAVEAALAEDDFETAYSFVINRLNPSFDSVIPKEESERLGKGGPATATTLIQRKKADDVSWRAAYLAGRHRSPNTSLTSSYNAANVQGSPALRRLDQRMELLSQALLLAPPSALPEVLTAWRRCEEEMTALLAQETEAEERFNDQADRRVPGAFSNQAITIQPRREVGRGAAEEAPMGLFDVARGAAAAFSRTAFPLRGSSGENESARVSQEHTRTFSMAGSETGSVGAAGSGEDGDRVRKRDMVANAVTGGLASGIGWVLGAQPTNQQREEK</sequence>
<evidence type="ECO:0000259" key="6">
    <source>
        <dbReference type="Pfam" id="PF08314"/>
    </source>
</evidence>
<protein>
    <recommendedName>
        <fullName evidence="6">Sec39 domain-containing protein</fullName>
    </recommendedName>
</protein>
<gene>
    <name evidence="7" type="ORF">K452DRAFT_254038</name>
</gene>
<feature type="domain" description="Sec39" evidence="6">
    <location>
        <begin position="13"/>
        <end position="832"/>
    </location>
</feature>
<evidence type="ECO:0000256" key="5">
    <source>
        <dbReference type="SAM" id="MobiDB-lite"/>
    </source>
</evidence>
<feature type="region of interest" description="Disordered" evidence="5">
    <location>
        <begin position="243"/>
        <end position="268"/>
    </location>
</feature>
<keyword evidence="2" id="KW-0813">Transport</keyword>
<name>A0A6A6B7I0_9PEZI</name>
<evidence type="ECO:0000256" key="2">
    <source>
        <dbReference type="ARBA" id="ARBA00022448"/>
    </source>
</evidence>
<keyword evidence="8" id="KW-1185">Reference proteome</keyword>
<feature type="compositionally biased region" description="Polar residues" evidence="5">
    <location>
        <begin position="907"/>
        <end position="916"/>
    </location>
</feature>
<keyword evidence="4" id="KW-0653">Protein transport</keyword>
<dbReference type="OrthoDB" id="3434013at2759"/>
<proteinExistence type="predicted"/>
<dbReference type="PANTHER" id="PTHR40787">
    <property type="entry name" value="SECRETED PROTEIN"/>
    <property type="match status" value="1"/>
</dbReference>
<dbReference type="GeneID" id="54295806"/>
<dbReference type="InterPro" id="IPR013244">
    <property type="entry name" value="Sec39_domain"/>
</dbReference>
<organism evidence="7 8">
    <name type="scientific">Aplosporella prunicola CBS 121167</name>
    <dbReference type="NCBI Taxonomy" id="1176127"/>
    <lineage>
        <taxon>Eukaryota</taxon>
        <taxon>Fungi</taxon>
        <taxon>Dikarya</taxon>
        <taxon>Ascomycota</taxon>
        <taxon>Pezizomycotina</taxon>
        <taxon>Dothideomycetes</taxon>
        <taxon>Dothideomycetes incertae sedis</taxon>
        <taxon>Botryosphaeriales</taxon>
        <taxon>Aplosporellaceae</taxon>
        <taxon>Aplosporella</taxon>
    </lineage>
</organism>
<evidence type="ECO:0000313" key="8">
    <source>
        <dbReference type="Proteomes" id="UP000799438"/>
    </source>
</evidence>
<dbReference type="GO" id="GO:0006890">
    <property type="term" value="P:retrograde vesicle-mediated transport, Golgi to endoplasmic reticulum"/>
    <property type="evidence" value="ECO:0007669"/>
    <property type="project" value="InterPro"/>
</dbReference>
<evidence type="ECO:0000313" key="7">
    <source>
        <dbReference type="EMBL" id="KAF2139568.1"/>
    </source>
</evidence>
<evidence type="ECO:0000256" key="1">
    <source>
        <dbReference type="ARBA" id="ARBA00004240"/>
    </source>
</evidence>
<dbReference type="Proteomes" id="UP000799438">
    <property type="component" value="Unassembled WGS sequence"/>
</dbReference>
<dbReference type="GO" id="GO:0005783">
    <property type="term" value="C:endoplasmic reticulum"/>
    <property type="evidence" value="ECO:0007669"/>
    <property type="project" value="UniProtKB-SubCell"/>
</dbReference>
<comment type="subcellular location">
    <subcellularLocation>
        <location evidence="1">Endoplasmic reticulum</location>
    </subcellularLocation>
</comment>
<dbReference type="AlphaFoldDB" id="A0A6A6B7I0"/>
<keyword evidence="3" id="KW-0256">Endoplasmic reticulum</keyword>
<feature type="region of interest" description="Disordered" evidence="5">
    <location>
        <begin position="904"/>
        <end position="932"/>
    </location>
</feature>
<dbReference type="EMBL" id="ML995492">
    <property type="protein sequence ID" value="KAF2139568.1"/>
    <property type="molecule type" value="Genomic_DNA"/>
</dbReference>